<accession>A0A8T2IRJ6</accession>
<feature type="transmembrane region" description="Helical" evidence="1">
    <location>
        <begin position="15"/>
        <end position="36"/>
    </location>
</feature>
<evidence type="ECO:0000313" key="3">
    <source>
        <dbReference type="Proteomes" id="UP000812440"/>
    </source>
</evidence>
<comment type="caution">
    <text evidence="2">The sequence shown here is derived from an EMBL/GenBank/DDBJ whole genome shotgun (WGS) entry which is preliminary data.</text>
</comment>
<dbReference type="EMBL" id="JAACNH010000008">
    <property type="protein sequence ID" value="KAG8433670.1"/>
    <property type="molecule type" value="Genomic_DNA"/>
</dbReference>
<keyword evidence="1" id="KW-0472">Membrane</keyword>
<keyword evidence="1" id="KW-0812">Transmembrane</keyword>
<sequence length="77" mass="9301">MNCFILLYFQHIRSIPLNVIFVDHVNFMWLFLLLKLWERQYFCTRGNMHIHRSVDLGYGLGSWIFFFVAVVCVVCRI</sequence>
<dbReference type="AlphaFoldDB" id="A0A8T2IRJ6"/>
<evidence type="ECO:0000313" key="2">
    <source>
        <dbReference type="EMBL" id="KAG8433670.1"/>
    </source>
</evidence>
<keyword evidence="3" id="KW-1185">Reference proteome</keyword>
<protein>
    <submittedName>
        <fullName evidence="2">Uncharacterized protein</fullName>
    </submittedName>
</protein>
<gene>
    <name evidence="2" type="ORF">GDO86_012135</name>
</gene>
<keyword evidence="1" id="KW-1133">Transmembrane helix</keyword>
<feature type="transmembrane region" description="Helical" evidence="1">
    <location>
        <begin position="56"/>
        <end position="75"/>
    </location>
</feature>
<organism evidence="2 3">
    <name type="scientific">Hymenochirus boettgeri</name>
    <name type="common">Congo dwarf clawed frog</name>
    <dbReference type="NCBI Taxonomy" id="247094"/>
    <lineage>
        <taxon>Eukaryota</taxon>
        <taxon>Metazoa</taxon>
        <taxon>Chordata</taxon>
        <taxon>Craniata</taxon>
        <taxon>Vertebrata</taxon>
        <taxon>Euteleostomi</taxon>
        <taxon>Amphibia</taxon>
        <taxon>Batrachia</taxon>
        <taxon>Anura</taxon>
        <taxon>Pipoidea</taxon>
        <taxon>Pipidae</taxon>
        <taxon>Pipinae</taxon>
        <taxon>Hymenochirus</taxon>
    </lineage>
</organism>
<dbReference type="Proteomes" id="UP000812440">
    <property type="component" value="Chromosome 7"/>
</dbReference>
<name>A0A8T2IRJ6_9PIPI</name>
<evidence type="ECO:0000256" key="1">
    <source>
        <dbReference type="SAM" id="Phobius"/>
    </source>
</evidence>
<proteinExistence type="predicted"/>
<reference evidence="2" key="1">
    <citation type="thesis" date="2020" institute="ProQuest LLC" country="789 East Eisenhower Parkway, Ann Arbor, MI, USA">
        <title>Comparative Genomics and Chromosome Evolution.</title>
        <authorList>
            <person name="Mudd A.B."/>
        </authorList>
    </citation>
    <scope>NUCLEOTIDE SEQUENCE</scope>
    <source>
        <strain evidence="2">Female2</strain>
        <tissue evidence="2">Blood</tissue>
    </source>
</reference>